<dbReference type="PANTHER" id="PTHR39441:SF1">
    <property type="entry name" value="DUF2252 DOMAIN-CONTAINING PROTEIN"/>
    <property type="match status" value="1"/>
</dbReference>
<keyword evidence="2" id="KW-1185">Reference proteome</keyword>
<organism evidence="1 2">
    <name type="scientific">Krasilnikovia cinnamomea</name>
    <dbReference type="NCBI Taxonomy" id="349313"/>
    <lineage>
        <taxon>Bacteria</taxon>
        <taxon>Bacillati</taxon>
        <taxon>Actinomycetota</taxon>
        <taxon>Actinomycetes</taxon>
        <taxon>Micromonosporales</taxon>
        <taxon>Micromonosporaceae</taxon>
        <taxon>Krasilnikovia</taxon>
    </lineage>
</organism>
<dbReference type="InterPro" id="IPR018721">
    <property type="entry name" value="DUF2252"/>
</dbReference>
<dbReference type="Proteomes" id="UP000292564">
    <property type="component" value="Unassembled WGS sequence"/>
</dbReference>
<reference evidence="1 2" key="1">
    <citation type="submission" date="2019-02" db="EMBL/GenBank/DDBJ databases">
        <title>Sequencing the genomes of 1000 actinobacteria strains.</title>
        <authorList>
            <person name="Klenk H.-P."/>
        </authorList>
    </citation>
    <scope>NUCLEOTIDE SEQUENCE [LARGE SCALE GENOMIC DNA]</scope>
    <source>
        <strain evidence="1 2">DSM 45162</strain>
    </source>
</reference>
<dbReference type="EMBL" id="SHKY01000001">
    <property type="protein sequence ID" value="RZU49429.1"/>
    <property type="molecule type" value="Genomic_DNA"/>
</dbReference>
<gene>
    <name evidence="1" type="ORF">EV385_1179</name>
</gene>
<name>A0A4Q7ZH82_9ACTN</name>
<sequence length="475" mass="52119">MTGRKASATAPAQDPAARLKAGKAARRAVPFEAHAELPAAADRPDPVELLIEQGATRVPELVPIRYGRMLVSPFTFFRGAAAVMAADLARTPATGLNCQLCGDAHLSNFGAFASPERRLVFDINDFDETYPGPWEWDVKRLAASLAVAARGNGFRRKERAAVVAGAVSRYRQAMSEFAEQRELDVWYARADLDEVNVLLRDQMSKAKRKRLEQAQAKARTRDSMQAFRKMTAMVDGHRRIVADPPLIVPIDDLLPDEKRAEFEQWIRQVLDGYAETLSPDRRHLLGAFQFVDLARKVVGVGSVGTRCWVVLLSGRDPDDPLLLQVKEAPPSVLAAHVPDGKAAGYPSEGQRVVTGQRLMQAVSDIFLGWQTIEGVDGRTRDFYVRQLRDWKGSAVVEAMDPEGMQAYAALCGWTLARAHARTGDRIAIAGYLTGGAGFDQALVEFAERYADLNERDFQTLAAAGKAGRIPVHSGV</sequence>
<evidence type="ECO:0000313" key="1">
    <source>
        <dbReference type="EMBL" id="RZU49429.1"/>
    </source>
</evidence>
<accession>A0A4Q7ZH82</accession>
<comment type="caution">
    <text evidence="1">The sequence shown here is derived from an EMBL/GenBank/DDBJ whole genome shotgun (WGS) entry which is preliminary data.</text>
</comment>
<proteinExistence type="predicted"/>
<evidence type="ECO:0000313" key="2">
    <source>
        <dbReference type="Proteomes" id="UP000292564"/>
    </source>
</evidence>
<dbReference type="AlphaFoldDB" id="A0A4Q7ZH82"/>
<dbReference type="Pfam" id="PF10009">
    <property type="entry name" value="DUF2252"/>
    <property type="match status" value="1"/>
</dbReference>
<dbReference type="OrthoDB" id="1491115at2"/>
<dbReference type="PANTHER" id="PTHR39441">
    <property type="entry name" value="DUF2252 DOMAIN-CONTAINING PROTEIN"/>
    <property type="match status" value="1"/>
</dbReference>
<dbReference type="RefSeq" id="WP_130508506.1">
    <property type="nucleotide sequence ID" value="NZ_SHKY01000001.1"/>
</dbReference>
<protein>
    <submittedName>
        <fullName evidence="1">Uncharacterized protein (DUF2252 family)</fullName>
    </submittedName>
</protein>